<dbReference type="AlphaFoldDB" id="A0A1T5P9S2"/>
<keyword evidence="3 7" id="KW-1134">Transmembrane beta strand</keyword>
<dbReference type="GO" id="GO:0009279">
    <property type="term" value="C:cell outer membrane"/>
    <property type="evidence" value="ECO:0007669"/>
    <property type="project" value="UniProtKB-SubCell"/>
</dbReference>
<dbReference type="Gene3D" id="2.60.40.1120">
    <property type="entry name" value="Carboxypeptidase-like, regulatory domain"/>
    <property type="match status" value="1"/>
</dbReference>
<keyword evidence="2 7" id="KW-0813">Transport</keyword>
<evidence type="ECO:0000256" key="4">
    <source>
        <dbReference type="ARBA" id="ARBA00022692"/>
    </source>
</evidence>
<dbReference type="InterPro" id="IPR023996">
    <property type="entry name" value="TonB-dep_OMP_SusC/RagA"/>
</dbReference>
<evidence type="ECO:0000256" key="5">
    <source>
        <dbReference type="ARBA" id="ARBA00023136"/>
    </source>
</evidence>
<keyword evidence="5 7" id="KW-0472">Membrane</keyword>
<evidence type="ECO:0000256" key="6">
    <source>
        <dbReference type="ARBA" id="ARBA00023237"/>
    </source>
</evidence>
<dbReference type="NCBIfam" id="TIGR04057">
    <property type="entry name" value="SusC_RagA_signa"/>
    <property type="match status" value="1"/>
</dbReference>
<dbReference type="STRING" id="393003.SAMN05660461_4999"/>
<organism evidence="9 10">
    <name type="scientific">Chitinophaga ginsengisegetis</name>
    <dbReference type="NCBI Taxonomy" id="393003"/>
    <lineage>
        <taxon>Bacteria</taxon>
        <taxon>Pseudomonadati</taxon>
        <taxon>Bacteroidota</taxon>
        <taxon>Chitinophagia</taxon>
        <taxon>Chitinophagales</taxon>
        <taxon>Chitinophagaceae</taxon>
        <taxon>Chitinophaga</taxon>
    </lineage>
</organism>
<evidence type="ECO:0000256" key="2">
    <source>
        <dbReference type="ARBA" id="ARBA00022448"/>
    </source>
</evidence>
<dbReference type="Gene3D" id="2.170.130.10">
    <property type="entry name" value="TonB-dependent receptor, plug domain"/>
    <property type="match status" value="1"/>
</dbReference>
<proteinExistence type="inferred from homology"/>
<evidence type="ECO:0000313" key="10">
    <source>
        <dbReference type="Proteomes" id="UP000190166"/>
    </source>
</evidence>
<dbReference type="Pfam" id="PF13715">
    <property type="entry name" value="CarbopepD_reg_2"/>
    <property type="match status" value="1"/>
</dbReference>
<sequence>MNLISQKNGLPTTFINNQICCKSMQKKCYCPPVRAGQHRGIARSANDGFSKSFRIRTKIMRAMKLTTFLLTAAFIHAHAASMAQNVTISGRNLTLKQVFTAIKKQTGYVLLNQKGVLADAKPVTLAADNLPLRDLLNDVFKNQPLEYVIEGKTILVSRKLLPAPSGQQASPSAPPVATFIPVKGFIRSPNGQPLAGVNLVITGTNKGAISVANGSFSFDVNTGDVIKVSAIGFAPLTLRFTGNNFQVVSSELPAKRKSSGGESASSEGVSKLISGNPSALIIQLALSTSPIDEVQITAYGTTTKRFNAGNITTVTSKEIAKNPVNNVLEALQGKVPGLFIQQVTGQPGGAFTVRMRGSANLTTGATQPLIIVDGVRYPGGTLPLSTNTSYGTENFLQGGSGLNYINPNDIESIDVLKDVDATAIYGSSGAYGVILITTKKSRAAQQSFNANIYTGISVNGQTSPLLNTDQYLMLRREALANDKLEVSASDNDLNGTWPADRYTNWRKEFMGKSAATSNANFSYSGGAQHTTYLISGSLRDIGNIQRHKGSNRDGSLRFALNTSSANDKFTMGITGTYLSSKNDMVPYDFSVSALTPPNAPPAYNKDGSINWASIGSDLNSSGTASNANRLYENTTNNLLANATLTYRPIKKITLRSIFGYNTINGKELIGYPTTVFNPTNTQAPTQTVGILHQYNTRSFTISPYGEFNTLIGKKGDLSVKLGGELNNQVTYFDEITGTGFPSDALLNNPSAGSSVTTNYNLTEYRSIGMYGIIKFVWDEKYIIDINTRRDGSTKFGPGRRIGNFGSAALAWIFSSEKLISDNLPWLSFGKLRISSGVVGGDAIGDFRWLGTYSVIGGSYDGKVGLTPNSLPNPLLNWERNFNSEAGLELGFFHDRLTTDFSYYTNRAGNQLLGQPLSSVTGYTSYTLNSDALIRTSGMEISLSSINIKSRDFTWSTRFNISIPKSKLLRLPSSTQNANYVLNKPVTGKLLYKYNGVNPETGNYSFTDAKGNVSDYTGGLTQADKTEFVDLAPKYFGGLQNSFTYKRLTLDFTFNFTSRTGMNFLGQTPFPFGLYGLNGSTIWLRRWQQPGDITDIPKLSSQFTSIFRQTLLQNSTGAYSDATYARLQNVSIRYSFSPEVNKMLHLKNLSVYVQGQNLLTISKFDGLDPENLNAGVIPPLRIFTTGINVTL</sequence>
<keyword evidence="4 7" id="KW-0812">Transmembrane</keyword>
<reference evidence="9 10" key="1">
    <citation type="submission" date="2017-02" db="EMBL/GenBank/DDBJ databases">
        <authorList>
            <person name="Peterson S.W."/>
        </authorList>
    </citation>
    <scope>NUCLEOTIDE SEQUENCE [LARGE SCALE GENOMIC DNA]</scope>
    <source>
        <strain evidence="9 10">DSM 18108</strain>
    </source>
</reference>
<evidence type="ECO:0000256" key="1">
    <source>
        <dbReference type="ARBA" id="ARBA00004571"/>
    </source>
</evidence>
<dbReference type="Proteomes" id="UP000190166">
    <property type="component" value="Unassembled WGS sequence"/>
</dbReference>
<dbReference type="SUPFAM" id="SSF49464">
    <property type="entry name" value="Carboxypeptidase regulatory domain-like"/>
    <property type="match status" value="1"/>
</dbReference>
<dbReference type="InterPro" id="IPR012910">
    <property type="entry name" value="Plug_dom"/>
</dbReference>
<comment type="subcellular location">
    <subcellularLocation>
        <location evidence="1 7">Cell outer membrane</location>
        <topology evidence="1 7">Multi-pass membrane protein</topology>
    </subcellularLocation>
</comment>
<keyword evidence="10" id="KW-1185">Reference proteome</keyword>
<feature type="domain" description="TonB-dependent receptor plug" evidence="8">
    <location>
        <begin position="305"/>
        <end position="433"/>
    </location>
</feature>
<evidence type="ECO:0000259" key="8">
    <source>
        <dbReference type="Pfam" id="PF07715"/>
    </source>
</evidence>
<evidence type="ECO:0000313" key="9">
    <source>
        <dbReference type="EMBL" id="SKD09118.1"/>
    </source>
</evidence>
<dbReference type="InterPro" id="IPR036942">
    <property type="entry name" value="Beta-barrel_TonB_sf"/>
</dbReference>
<name>A0A1T5P9S2_9BACT</name>
<evidence type="ECO:0000256" key="3">
    <source>
        <dbReference type="ARBA" id="ARBA00022452"/>
    </source>
</evidence>
<dbReference type="EMBL" id="FUZZ01000004">
    <property type="protein sequence ID" value="SKD09118.1"/>
    <property type="molecule type" value="Genomic_DNA"/>
</dbReference>
<dbReference type="Pfam" id="PF07715">
    <property type="entry name" value="Plug"/>
    <property type="match status" value="1"/>
</dbReference>
<accession>A0A1T5P9S2</accession>
<dbReference type="Gene3D" id="2.40.170.20">
    <property type="entry name" value="TonB-dependent receptor, beta-barrel domain"/>
    <property type="match status" value="1"/>
</dbReference>
<comment type="similarity">
    <text evidence="7">Belongs to the TonB-dependent receptor family.</text>
</comment>
<keyword evidence="6 7" id="KW-0998">Cell outer membrane</keyword>
<protein>
    <submittedName>
        <fullName evidence="9">TonB-linked outer membrane protein, SusC/RagA family</fullName>
    </submittedName>
</protein>
<evidence type="ECO:0000256" key="7">
    <source>
        <dbReference type="PROSITE-ProRule" id="PRU01360"/>
    </source>
</evidence>
<dbReference type="InterPro" id="IPR008969">
    <property type="entry name" value="CarboxyPept-like_regulatory"/>
</dbReference>
<dbReference type="InterPro" id="IPR039426">
    <property type="entry name" value="TonB-dep_rcpt-like"/>
</dbReference>
<dbReference type="PROSITE" id="PS52016">
    <property type="entry name" value="TONB_DEPENDENT_REC_3"/>
    <property type="match status" value="1"/>
</dbReference>
<dbReference type="InterPro" id="IPR037066">
    <property type="entry name" value="Plug_dom_sf"/>
</dbReference>
<dbReference type="NCBIfam" id="TIGR04056">
    <property type="entry name" value="OMP_RagA_SusC"/>
    <property type="match status" value="1"/>
</dbReference>
<gene>
    <name evidence="9" type="ORF">SAMN05660461_4999</name>
</gene>
<dbReference type="SUPFAM" id="SSF56935">
    <property type="entry name" value="Porins"/>
    <property type="match status" value="1"/>
</dbReference>
<dbReference type="InterPro" id="IPR023997">
    <property type="entry name" value="TonB-dep_OMP_SusC/RagA_CS"/>
</dbReference>